<name>A0AAW2LMS2_SESRA</name>
<evidence type="ECO:0000256" key="7">
    <source>
        <dbReference type="ARBA" id="ARBA00023242"/>
    </source>
</evidence>
<keyword evidence="7" id="KW-0539">Nucleus</keyword>
<feature type="domain" description="DDE Tnp4" evidence="8">
    <location>
        <begin position="2"/>
        <end position="103"/>
    </location>
</feature>
<dbReference type="Pfam" id="PF13359">
    <property type="entry name" value="DDE_Tnp_4"/>
    <property type="match status" value="1"/>
</dbReference>
<dbReference type="GO" id="GO:0046872">
    <property type="term" value="F:metal ion binding"/>
    <property type="evidence" value="ECO:0007669"/>
    <property type="project" value="UniProtKB-KW"/>
</dbReference>
<dbReference type="InterPro" id="IPR045249">
    <property type="entry name" value="HARBI1-like"/>
</dbReference>
<evidence type="ECO:0000256" key="5">
    <source>
        <dbReference type="ARBA" id="ARBA00022723"/>
    </source>
</evidence>
<reference evidence="9" key="1">
    <citation type="submission" date="2020-06" db="EMBL/GenBank/DDBJ databases">
        <authorList>
            <person name="Li T."/>
            <person name="Hu X."/>
            <person name="Zhang T."/>
            <person name="Song X."/>
            <person name="Zhang H."/>
            <person name="Dai N."/>
            <person name="Sheng W."/>
            <person name="Hou X."/>
            <person name="Wei L."/>
        </authorList>
    </citation>
    <scope>NUCLEOTIDE SEQUENCE</scope>
    <source>
        <strain evidence="9">G02</strain>
        <tissue evidence="9">Leaf</tissue>
    </source>
</reference>
<protein>
    <recommendedName>
        <fullName evidence="8">DDE Tnp4 domain-containing protein</fullName>
    </recommendedName>
</protein>
<keyword evidence="4" id="KW-0540">Nuclease</keyword>
<evidence type="ECO:0000313" key="9">
    <source>
        <dbReference type="EMBL" id="KAL0320450.1"/>
    </source>
</evidence>
<keyword evidence="5" id="KW-0479">Metal-binding</keyword>
<dbReference type="GO" id="GO:0016787">
    <property type="term" value="F:hydrolase activity"/>
    <property type="evidence" value="ECO:0007669"/>
    <property type="project" value="UniProtKB-KW"/>
</dbReference>
<proteinExistence type="inferred from homology"/>
<dbReference type="AlphaFoldDB" id="A0AAW2LMS2"/>
<evidence type="ECO:0000259" key="8">
    <source>
        <dbReference type="Pfam" id="PF13359"/>
    </source>
</evidence>
<comment type="subcellular location">
    <subcellularLocation>
        <location evidence="2">Nucleus</location>
    </subcellularLocation>
</comment>
<evidence type="ECO:0000256" key="2">
    <source>
        <dbReference type="ARBA" id="ARBA00004123"/>
    </source>
</evidence>
<dbReference type="EMBL" id="JACGWJ010000024">
    <property type="protein sequence ID" value="KAL0320450.1"/>
    <property type="molecule type" value="Genomic_DNA"/>
</dbReference>
<comment type="cofactor">
    <cofactor evidence="1">
        <name>a divalent metal cation</name>
        <dbReference type="ChEBI" id="CHEBI:60240"/>
    </cofactor>
</comment>
<dbReference type="PANTHER" id="PTHR22930">
    <property type="match status" value="1"/>
</dbReference>
<reference evidence="9" key="2">
    <citation type="journal article" date="2024" name="Plant">
        <title>Genomic evolution and insights into agronomic trait innovations of Sesamum species.</title>
        <authorList>
            <person name="Miao H."/>
            <person name="Wang L."/>
            <person name="Qu L."/>
            <person name="Liu H."/>
            <person name="Sun Y."/>
            <person name="Le M."/>
            <person name="Wang Q."/>
            <person name="Wei S."/>
            <person name="Zheng Y."/>
            <person name="Lin W."/>
            <person name="Duan Y."/>
            <person name="Cao H."/>
            <person name="Xiong S."/>
            <person name="Wang X."/>
            <person name="Wei L."/>
            <person name="Li C."/>
            <person name="Ma Q."/>
            <person name="Ju M."/>
            <person name="Zhao R."/>
            <person name="Li G."/>
            <person name="Mu C."/>
            <person name="Tian Q."/>
            <person name="Mei H."/>
            <person name="Zhang T."/>
            <person name="Gao T."/>
            <person name="Zhang H."/>
        </authorList>
    </citation>
    <scope>NUCLEOTIDE SEQUENCE</scope>
    <source>
        <strain evidence="9">G02</strain>
    </source>
</reference>
<accession>A0AAW2LMS2</accession>
<keyword evidence="6" id="KW-0378">Hydrolase</keyword>
<evidence type="ECO:0000256" key="4">
    <source>
        <dbReference type="ARBA" id="ARBA00022722"/>
    </source>
</evidence>
<sequence length="103" mass="11848">MQIIYVLSSWEGSATDSLVLRDAIHRPHDFRVPSGNYNLCDNGYANAEGFLIPYRGVHYHLHEWDSEQGGLKIPRELTNLKHSAARNVIERAFELMNVRWGIL</sequence>
<evidence type="ECO:0000256" key="1">
    <source>
        <dbReference type="ARBA" id="ARBA00001968"/>
    </source>
</evidence>
<organism evidence="9">
    <name type="scientific">Sesamum radiatum</name>
    <name type="common">Black benniseed</name>
    <dbReference type="NCBI Taxonomy" id="300843"/>
    <lineage>
        <taxon>Eukaryota</taxon>
        <taxon>Viridiplantae</taxon>
        <taxon>Streptophyta</taxon>
        <taxon>Embryophyta</taxon>
        <taxon>Tracheophyta</taxon>
        <taxon>Spermatophyta</taxon>
        <taxon>Magnoliopsida</taxon>
        <taxon>eudicotyledons</taxon>
        <taxon>Gunneridae</taxon>
        <taxon>Pentapetalae</taxon>
        <taxon>asterids</taxon>
        <taxon>lamiids</taxon>
        <taxon>Lamiales</taxon>
        <taxon>Pedaliaceae</taxon>
        <taxon>Sesamum</taxon>
    </lineage>
</organism>
<dbReference type="GO" id="GO:0005634">
    <property type="term" value="C:nucleus"/>
    <property type="evidence" value="ECO:0007669"/>
    <property type="project" value="UniProtKB-SubCell"/>
</dbReference>
<dbReference type="PANTHER" id="PTHR22930:SF281">
    <property type="entry name" value="NUCLEASE"/>
    <property type="match status" value="1"/>
</dbReference>
<comment type="similarity">
    <text evidence="3">Belongs to the HARBI1 family.</text>
</comment>
<dbReference type="InterPro" id="IPR027806">
    <property type="entry name" value="HARBI1_dom"/>
</dbReference>
<gene>
    <name evidence="9" type="ORF">Sradi_5306500</name>
</gene>
<evidence type="ECO:0000256" key="6">
    <source>
        <dbReference type="ARBA" id="ARBA00022801"/>
    </source>
</evidence>
<dbReference type="GO" id="GO:0004518">
    <property type="term" value="F:nuclease activity"/>
    <property type="evidence" value="ECO:0007669"/>
    <property type="project" value="UniProtKB-KW"/>
</dbReference>
<evidence type="ECO:0000256" key="3">
    <source>
        <dbReference type="ARBA" id="ARBA00006958"/>
    </source>
</evidence>
<comment type="caution">
    <text evidence="9">The sequence shown here is derived from an EMBL/GenBank/DDBJ whole genome shotgun (WGS) entry which is preliminary data.</text>
</comment>